<comment type="subcellular location">
    <subcellularLocation>
        <location evidence="1">Membrane</location>
        <topology evidence="1">Single-pass membrane protein</topology>
    </subcellularLocation>
</comment>
<protein>
    <submittedName>
        <fullName evidence="6">LemA family protein</fullName>
    </submittedName>
</protein>
<dbReference type="Proteomes" id="UP000217276">
    <property type="component" value="Chromosome"/>
</dbReference>
<evidence type="ECO:0000256" key="1">
    <source>
        <dbReference type="ARBA" id="ARBA00004167"/>
    </source>
</evidence>
<sequence length="188" mass="21319">MMYMIIGAVVVLLLLYIAGVFNGISKRRNQIENAISSLDALFIQRAELIPNLIETAKQYMAFEKETLTKIAELRKPINLSDITESDNPYAGTDPTGVALKAFMLQAEAYPELESNQQFNYLQRQLTECEEQLSAGRRFLSASITDYNDAIVVFPKNLIANVFGFKKYQWQYATTEQRKAVDAKALFNN</sequence>
<dbReference type="InterPro" id="IPR007156">
    <property type="entry name" value="MamQ_LemA"/>
</dbReference>
<keyword evidence="3" id="KW-0812">Transmembrane</keyword>
<keyword evidence="4" id="KW-1133">Transmembrane helix</keyword>
<evidence type="ECO:0000313" key="7">
    <source>
        <dbReference type="Proteomes" id="UP000217276"/>
    </source>
</evidence>
<evidence type="ECO:0000256" key="2">
    <source>
        <dbReference type="ARBA" id="ARBA00008854"/>
    </source>
</evidence>
<dbReference type="EMBL" id="CP022384">
    <property type="protein sequence ID" value="ATA81405.1"/>
    <property type="molecule type" value="Genomic_DNA"/>
</dbReference>
<dbReference type="InterPro" id="IPR023353">
    <property type="entry name" value="LemA-like_dom_sf"/>
</dbReference>
<gene>
    <name evidence="6" type="ORF">CGC53_03090</name>
</gene>
<dbReference type="Pfam" id="PF04011">
    <property type="entry name" value="LemA"/>
    <property type="match status" value="1"/>
</dbReference>
<accession>A0A250FAX9</accession>
<keyword evidence="5" id="KW-0472">Membrane</keyword>
<dbReference type="PANTHER" id="PTHR34478">
    <property type="entry name" value="PROTEIN LEMA"/>
    <property type="match status" value="1"/>
</dbReference>
<keyword evidence="7" id="KW-1185">Reference proteome</keyword>
<evidence type="ECO:0000256" key="3">
    <source>
        <dbReference type="ARBA" id="ARBA00022692"/>
    </source>
</evidence>
<organism evidence="6 7">
    <name type="scientific">Capnocytophaga leadbetteri</name>
    <dbReference type="NCBI Taxonomy" id="327575"/>
    <lineage>
        <taxon>Bacteria</taxon>
        <taxon>Pseudomonadati</taxon>
        <taxon>Bacteroidota</taxon>
        <taxon>Flavobacteriia</taxon>
        <taxon>Flavobacteriales</taxon>
        <taxon>Flavobacteriaceae</taxon>
        <taxon>Capnocytophaga</taxon>
    </lineage>
</organism>
<dbReference type="PANTHER" id="PTHR34478:SF1">
    <property type="entry name" value="PROTEIN LEMA"/>
    <property type="match status" value="1"/>
</dbReference>
<dbReference type="SUPFAM" id="SSF140478">
    <property type="entry name" value="LemA-like"/>
    <property type="match status" value="1"/>
</dbReference>
<proteinExistence type="inferred from homology"/>
<dbReference type="Gene3D" id="1.20.1440.20">
    <property type="entry name" value="LemA-like domain"/>
    <property type="match status" value="1"/>
</dbReference>
<dbReference type="KEGG" id="clk:CGC53_03090"/>
<comment type="similarity">
    <text evidence="2">Belongs to the LemA family.</text>
</comment>
<evidence type="ECO:0000313" key="6">
    <source>
        <dbReference type="EMBL" id="ATA81405.1"/>
    </source>
</evidence>
<evidence type="ECO:0000256" key="5">
    <source>
        <dbReference type="ARBA" id="ARBA00023136"/>
    </source>
</evidence>
<dbReference type="GO" id="GO:0016020">
    <property type="term" value="C:membrane"/>
    <property type="evidence" value="ECO:0007669"/>
    <property type="project" value="UniProtKB-SubCell"/>
</dbReference>
<dbReference type="RefSeq" id="WP_095913277.1">
    <property type="nucleotide sequence ID" value="NZ_CAUUPF010000004.1"/>
</dbReference>
<name>A0A250FAX9_9FLAO</name>
<evidence type="ECO:0000256" key="4">
    <source>
        <dbReference type="ARBA" id="ARBA00022989"/>
    </source>
</evidence>
<reference evidence="7" key="1">
    <citation type="submission" date="2017-06" db="EMBL/GenBank/DDBJ databases">
        <title>Capnocytophaga spp. assemblies.</title>
        <authorList>
            <person name="Gulvik C.A."/>
        </authorList>
    </citation>
    <scope>NUCLEOTIDE SEQUENCE [LARGE SCALE GENOMIC DNA]</scope>
    <source>
        <strain evidence="7">H6253</strain>
    </source>
</reference>
<dbReference type="AlphaFoldDB" id="A0A250FAX9"/>